<dbReference type="PANTHER" id="PTHR14226:SF23">
    <property type="entry name" value="PATATIN-LIKE PHOSPHOLIPASE DOMAIN-CONTAINING PROTEIN 7"/>
    <property type="match status" value="1"/>
</dbReference>
<evidence type="ECO:0000313" key="1">
    <source>
        <dbReference type="EMBL" id="KAK2120850.1"/>
    </source>
</evidence>
<organism evidence="1 2">
    <name type="scientific">Saguinus oedipus</name>
    <name type="common">Cotton-top tamarin</name>
    <name type="synonym">Oedipomidas oedipus</name>
    <dbReference type="NCBI Taxonomy" id="9490"/>
    <lineage>
        <taxon>Eukaryota</taxon>
        <taxon>Metazoa</taxon>
        <taxon>Chordata</taxon>
        <taxon>Craniata</taxon>
        <taxon>Vertebrata</taxon>
        <taxon>Euteleostomi</taxon>
        <taxon>Mammalia</taxon>
        <taxon>Eutheria</taxon>
        <taxon>Euarchontoglires</taxon>
        <taxon>Primates</taxon>
        <taxon>Haplorrhini</taxon>
        <taxon>Platyrrhini</taxon>
        <taxon>Cebidae</taxon>
        <taxon>Callitrichinae</taxon>
        <taxon>Saguinus</taxon>
    </lineage>
</organism>
<dbReference type="SUPFAM" id="SSF52151">
    <property type="entry name" value="FabD/lysophospholipase-like"/>
    <property type="match status" value="1"/>
</dbReference>
<dbReference type="InterPro" id="IPR016035">
    <property type="entry name" value="Acyl_Trfase/lysoPLipase"/>
</dbReference>
<dbReference type="InterPro" id="IPR050301">
    <property type="entry name" value="NTE"/>
</dbReference>
<proteinExistence type="predicted"/>
<accession>A0ABQ9WHC3</accession>
<dbReference type="Proteomes" id="UP001266305">
    <property type="component" value="Unassembled WGS sequence"/>
</dbReference>
<dbReference type="PANTHER" id="PTHR14226">
    <property type="entry name" value="NEUROPATHY TARGET ESTERASE/SWISS CHEESE D.MELANOGASTER"/>
    <property type="match status" value="1"/>
</dbReference>
<name>A0ABQ9WHC3_SAGOE</name>
<gene>
    <name evidence="1" type="ORF">P7K49_002236</name>
</gene>
<evidence type="ECO:0000313" key="2">
    <source>
        <dbReference type="Proteomes" id="UP001266305"/>
    </source>
</evidence>
<dbReference type="EMBL" id="JASSZA010000001">
    <property type="protein sequence ID" value="KAK2120850.1"/>
    <property type="molecule type" value="Genomic_DNA"/>
</dbReference>
<sequence length="125" mass="13354">MTSMMKAALDLTYPVTSMFSGASFNSSICSVFQDRQIEDLWIPYFAITTDITASAMRVHTDGEHSCRAGAASLGARCGQGESPWGSPEGCKHVGSFVHGGYKMPLLGAQMGEMQPGPEASEGWNQ</sequence>
<protein>
    <submittedName>
        <fullName evidence="1">Uncharacterized protein</fullName>
    </submittedName>
</protein>
<comment type="caution">
    <text evidence="1">The sequence shown here is derived from an EMBL/GenBank/DDBJ whole genome shotgun (WGS) entry which is preliminary data.</text>
</comment>
<reference evidence="1 2" key="1">
    <citation type="submission" date="2023-05" db="EMBL/GenBank/DDBJ databases">
        <title>B98-5 Cell Line De Novo Hybrid Assembly: An Optical Mapping Approach.</title>
        <authorList>
            <person name="Kananen K."/>
            <person name="Auerbach J.A."/>
            <person name="Kautto E."/>
            <person name="Blachly J.S."/>
        </authorList>
    </citation>
    <scope>NUCLEOTIDE SEQUENCE [LARGE SCALE GENOMIC DNA]</scope>
    <source>
        <strain evidence="1">B95-8</strain>
        <tissue evidence="1">Cell line</tissue>
    </source>
</reference>
<keyword evidence="2" id="KW-1185">Reference proteome</keyword>